<dbReference type="Pfam" id="PF00328">
    <property type="entry name" value="His_Phos_2"/>
    <property type="match status" value="1"/>
</dbReference>
<dbReference type="GO" id="GO:0016791">
    <property type="term" value="F:phosphatase activity"/>
    <property type="evidence" value="ECO:0007669"/>
    <property type="project" value="TreeGrafter"/>
</dbReference>
<reference evidence="3" key="1">
    <citation type="submission" date="2019-09" db="UniProtKB">
        <authorList>
            <consortium name="WormBaseParasite"/>
        </authorList>
    </citation>
    <scope>IDENTIFICATION</scope>
</reference>
<evidence type="ECO:0000313" key="2">
    <source>
        <dbReference type="Proteomes" id="UP000050761"/>
    </source>
</evidence>
<name>A0A183GIE9_HELPZ</name>
<comment type="similarity">
    <text evidence="1">Belongs to the histidine acid phosphatase family.</text>
</comment>
<dbReference type="Gene3D" id="3.40.50.1240">
    <property type="entry name" value="Phosphoglycerate mutase-like"/>
    <property type="match status" value="1"/>
</dbReference>
<keyword evidence="2" id="KW-1185">Reference proteome</keyword>
<evidence type="ECO:0000256" key="1">
    <source>
        <dbReference type="ARBA" id="ARBA00005375"/>
    </source>
</evidence>
<accession>A0A183GIE9</accession>
<dbReference type="CDD" id="cd07061">
    <property type="entry name" value="HP_HAP_like"/>
    <property type="match status" value="1"/>
</dbReference>
<dbReference type="Proteomes" id="UP000050761">
    <property type="component" value="Unassembled WGS sequence"/>
</dbReference>
<protein>
    <submittedName>
        <fullName evidence="3">Transcription factor</fullName>
    </submittedName>
</protein>
<dbReference type="InterPro" id="IPR029033">
    <property type="entry name" value="His_PPase_superfam"/>
</dbReference>
<proteinExistence type="inferred from homology"/>
<dbReference type="InterPro" id="IPR000560">
    <property type="entry name" value="His_Pase_clade-2"/>
</dbReference>
<dbReference type="InterPro" id="IPR050645">
    <property type="entry name" value="Histidine_acid_phosphatase"/>
</dbReference>
<dbReference type="PANTHER" id="PTHR11567">
    <property type="entry name" value="ACID PHOSPHATASE-RELATED"/>
    <property type="match status" value="1"/>
</dbReference>
<evidence type="ECO:0000313" key="3">
    <source>
        <dbReference type="WBParaSite" id="HPBE_0002240801-mRNA-1"/>
    </source>
</evidence>
<dbReference type="AlphaFoldDB" id="A0A183GIE9"/>
<dbReference type="PANTHER" id="PTHR11567:SF29">
    <property type="entry name" value="ACID PHOSPHATASE FAMILY"/>
    <property type="match status" value="1"/>
</dbReference>
<sequence>LRITMFNSNSAHFFTDKSGCMTLKGDRHGNRNPEVFLDENPRTWGHEGDTELTSIGKRQAFGLGKELRLFVGSLLSENYNRTQAKYFSSSANRCQMTLQVVLVGLYRPVGWAVWDSNSSLSWSPVPYSINDPMLRMYAVEECKNIDKDSLPKLSLAKQRGEKLLTYVAEKTGWNMTSLGKLADLADNLIEIDMFNATYPEWILNPTLDGYDKDRLVREIMSFAEIHQIACTNYPPCRDLMAGVWLKHILSTIAETEENKALRVVGYASHTEVTLAVMKLLGIFKDEITTSAGFVLEYRRKPMPSVRLLNHDPDPVDKHVIYKATLVQELADKMDVDGFISLDDFISHVSPKVRSIVQKL</sequence>
<dbReference type="WBParaSite" id="HPBE_0002240801-mRNA-1">
    <property type="protein sequence ID" value="HPBE_0002240801-mRNA-1"/>
    <property type="gene ID" value="HPBE_0002240801"/>
</dbReference>
<dbReference type="SUPFAM" id="SSF53254">
    <property type="entry name" value="Phosphoglycerate mutase-like"/>
    <property type="match status" value="1"/>
</dbReference>
<organism evidence="2 3">
    <name type="scientific">Heligmosomoides polygyrus</name>
    <name type="common">Parasitic roundworm</name>
    <dbReference type="NCBI Taxonomy" id="6339"/>
    <lineage>
        <taxon>Eukaryota</taxon>
        <taxon>Metazoa</taxon>
        <taxon>Ecdysozoa</taxon>
        <taxon>Nematoda</taxon>
        <taxon>Chromadorea</taxon>
        <taxon>Rhabditida</taxon>
        <taxon>Rhabditina</taxon>
        <taxon>Rhabditomorpha</taxon>
        <taxon>Strongyloidea</taxon>
        <taxon>Heligmosomidae</taxon>
        <taxon>Heligmosomoides</taxon>
    </lineage>
</organism>